<dbReference type="PANTHER" id="PTHR11956">
    <property type="entry name" value="ARGINYL-TRNA SYNTHETASE"/>
    <property type="match status" value="1"/>
</dbReference>
<dbReference type="EC" id="6.1.1.19" evidence="8"/>
<evidence type="ECO:0000256" key="7">
    <source>
        <dbReference type="ARBA" id="ARBA00049339"/>
    </source>
</evidence>
<name>A0A2H4U8J6_METSM</name>
<gene>
    <name evidence="8" type="primary">argS</name>
    <name evidence="12" type="ORF">BK798_08340</name>
</gene>
<dbReference type="GeneID" id="35119382"/>
<dbReference type="Gene3D" id="3.40.50.620">
    <property type="entry name" value="HUPs"/>
    <property type="match status" value="1"/>
</dbReference>
<dbReference type="GO" id="GO:0004814">
    <property type="term" value="F:arginine-tRNA ligase activity"/>
    <property type="evidence" value="ECO:0007669"/>
    <property type="project" value="UniProtKB-UniRule"/>
</dbReference>
<dbReference type="PRINTS" id="PR01038">
    <property type="entry name" value="TRNASYNTHARG"/>
</dbReference>
<dbReference type="PROSITE" id="PS00178">
    <property type="entry name" value="AA_TRNA_LIGASE_I"/>
    <property type="match status" value="1"/>
</dbReference>
<dbReference type="NCBIfam" id="TIGR00456">
    <property type="entry name" value="argS"/>
    <property type="match status" value="1"/>
</dbReference>
<evidence type="ECO:0000256" key="2">
    <source>
        <dbReference type="ARBA" id="ARBA00022598"/>
    </source>
</evidence>
<dbReference type="GO" id="GO:0006420">
    <property type="term" value="P:arginyl-tRNA aminoacylation"/>
    <property type="evidence" value="ECO:0007669"/>
    <property type="project" value="UniProtKB-UniRule"/>
</dbReference>
<dbReference type="GO" id="GO:0005737">
    <property type="term" value="C:cytoplasm"/>
    <property type="evidence" value="ECO:0007669"/>
    <property type="project" value="UniProtKB-SubCell"/>
</dbReference>
<dbReference type="CDD" id="cd00671">
    <property type="entry name" value="ArgRS_core"/>
    <property type="match status" value="1"/>
</dbReference>
<reference evidence="13" key="1">
    <citation type="submission" date="2016-10" db="EMBL/GenBank/DDBJ databases">
        <authorList>
            <person name="Kim B.-C."/>
            <person name="Jeong H."/>
        </authorList>
    </citation>
    <scope>NUCLEOTIDE SEQUENCE [LARGE SCALE GENOMIC DNA]</scope>
    <source>
        <strain evidence="13">KB11</strain>
    </source>
</reference>
<keyword evidence="5 8" id="KW-0648">Protein biosynthesis</keyword>
<organism evidence="12 13">
    <name type="scientific">Methanobrevibacter smithii</name>
    <dbReference type="NCBI Taxonomy" id="2173"/>
    <lineage>
        <taxon>Archaea</taxon>
        <taxon>Methanobacteriati</taxon>
        <taxon>Methanobacteriota</taxon>
        <taxon>Methanomada group</taxon>
        <taxon>Methanobacteria</taxon>
        <taxon>Methanobacteriales</taxon>
        <taxon>Methanobacteriaceae</taxon>
        <taxon>Methanobrevibacter</taxon>
    </lineage>
</organism>
<comment type="catalytic activity">
    <reaction evidence="7 8">
        <text>tRNA(Arg) + L-arginine + ATP = L-arginyl-tRNA(Arg) + AMP + diphosphate</text>
        <dbReference type="Rhea" id="RHEA:20301"/>
        <dbReference type="Rhea" id="RHEA-COMP:9658"/>
        <dbReference type="Rhea" id="RHEA-COMP:9673"/>
        <dbReference type="ChEBI" id="CHEBI:30616"/>
        <dbReference type="ChEBI" id="CHEBI:32682"/>
        <dbReference type="ChEBI" id="CHEBI:33019"/>
        <dbReference type="ChEBI" id="CHEBI:78442"/>
        <dbReference type="ChEBI" id="CHEBI:78513"/>
        <dbReference type="ChEBI" id="CHEBI:456215"/>
        <dbReference type="EC" id="6.1.1.19"/>
    </reaction>
</comment>
<evidence type="ECO:0000259" key="10">
    <source>
        <dbReference type="SMART" id="SM00836"/>
    </source>
</evidence>
<feature type="short sequence motif" description="'HIGH' region" evidence="8">
    <location>
        <begin position="131"/>
        <end position="141"/>
    </location>
</feature>
<keyword evidence="6 8" id="KW-0030">Aminoacyl-tRNA synthetase</keyword>
<dbReference type="SUPFAM" id="SSF47323">
    <property type="entry name" value="Anticodon-binding domain of a subclass of class I aminoacyl-tRNA synthetases"/>
    <property type="match status" value="1"/>
</dbReference>
<keyword evidence="4 8" id="KW-0067">ATP-binding</keyword>
<dbReference type="Gene3D" id="3.30.1360.70">
    <property type="entry name" value="Arginyl tRNA synthetase N-terminal domain"/>
    <property type="match status" value="1"/>
</dbReference>
<feature type="domain" description="DALR anticodon binding" evidence="10">
    <location>
        <begin position="461"/>
        <end position="575"/>
    </location>
</feature>
<comment type="similarity">
    <text evidence="1 8 9">Belongs to the class-I aminoacyl-tRNA synthetase family.</text>
</comment>
<accession>A0A2H4U8J6</accession>
<dbReference type="Gene3D" id="1.10.730.10">
    <property type="entry name" value="Isoleucyl-tRNA Synthetase, Domain 1"/>
    <property type="match status" value="1"/>
</dbReference>
<dbReference type="GO" id="GO:0005524">
    <property type="term" value="F:ATP binding"/>
    <property type="evidence" value="ECO:0007669"/>
    <property type="project" value="UniProtKB-UniRule"/>
</dbReference>
<dbReference type="InterPro" id="IPR035684">
    <property type="entry name" value="ArgRS_core"/>
</dbReference>
<evidence type="ECO:0000256" key="8">
    <source>
        <dbReference type="HAMAP-Rule" id="MF_00123"/>
    </source>
</evidence>
<evidence type="ECO:0000256" key="4">
    <source>
        <dbReference type="ARBA" id="ARBA00022840"/>
    </source>
</evidence>
<dbReference type="Proteomes" id="UP000232133">
    <property type="component" value="Chromosome"/>
</dbReference>
<dbReference type="InterPro" id="IPR001412">
    <property type="entry name" value="aa-tRNA-synth_I_CS"/>
</dbReference>
<dbReference type="SUPFAM" id="SSF55190">
    <property type="entry name" value="Arginyl-tRNA synthetase (ArgRS), N-terminal 'additional' domain"/>
    <property type="match status" value="1"/>
</dbReference>
<evidence type="ECO:0000313" key="12">
    <source>
        <dbReference type="EMBL" id="ATZ60424.1"/>
    </source>
</evidence>
<evidence type="ECO:0000313" key="13">
    <source>
        <dbReference type="Proteomes" id="UP000232133"/>
    </source>
</evidence>
<keyword evidence="8" id="KW-0963">Cytoplasm</keyword>
<dbReference type="SUPFAM" id="SSF52374">
    <property type="entry name" value="Nucleotidylyl transferase"/>
    <property type="match status" value="1"/>
</dbReference>
<dbReference type="SMART" id="SM01016">
    <property type="entry name" value="Arg_tRNA_synt_N"/>
    <property type="match status" value="1"/>
</dbReference>
<dbReference type="Pfam" id="PF03485">
    <property type="entry name" value="Arg_tRNA_synt_N"/>
    <property type="match status" value="1"/>
</dbReference>
<evidence type="ECO:0000256" key="1">
    <source>
        <dbReference type="ARBA" id="ARBA00005594"/>
    </source>
</evidence>
<dbReference type="InterPro" id="IPR008909">
    <property type="entry name" value="DALR_anticod-bd"/>
</dbReference>
<protein>
    <recommendedName>
        <fullName evidence="8">Arginine--tRNA ligase</fullName>
        <ecNumber evidence="8">6.1.1.19</ecNumber>
    </recommendedName>
    <alternativeName>
        <fullName evidence="8">Arginyl-tRNA synthetase</fullName>
        <shortName evidence="8">ArgRS</shortName>
    </alternativeName>
</protein>
<dbReference type="RefSeq" id="WP_100815793.1">
    <property type="nucleotide sequence ID" value="NZ_CP017803.1"/>
</dbReference>
<dbReference type="AlphaFoldDB" id="A0A2H4U8J6"/>
<comment type="subcellular location">
    <subcellularLocation>
        <location evidence="8">Cytoplasm</location>
    </subcellularLocation>
</comment>
<feature type="domain" description="Arginyl tRNA synthetase N-terminal" evidence="11">
    <location>
        <begin position="7"/>
        <end position="97"/>
    </location>
</feature>
<keyword evidence="2 8" id="KW-0436">Ligase</keyword>
<dbReference type="InterPro" id="IPR014729">
    <property type="entry name" value="Rossmann-like_a/b/a_fold"/>
</dbReference>
<dbReference type="PANTHER" id="PTHR11956:SF5">
    <property type="entry name" value="ARGININE--TRNA LIGASE, CYTOPLASMIC"/>
    <property type="match status" value="1"/>
</dbReference>
<proteinExistence type="inferred from homology"/>
<dbReference type="Pfam" id="PF05746">
    <property type="entry name" value="DALR_1"/>
    <property type="match status" value="1"/>
</dbReference>
<evidence type="ECO:0000256" key="5">
    <source>
        <dbReference type="ARBA" id="ARBA00022917"/>
    </source>
</evidence>
<evidence type="ECO:0000256" key="3">
    <source>
        <dbReference type="ARBA" id="ARBA00022741"/>
    </source>
</evidence>
<dbReference type="HAMAP" id="MF_00123">
    <property type="entry name" value="Arg_tRNA_synth"/>
    <property type="match status" value="1"/>
</dbReference>
<evidence type="ECO:0000256" key="6">
    <source>
        <dbReference type="ARBA" id="ARBA00023146"/>
    </source>
</evidence>
<evidence type="ECO:0000256" key="9">
    <source>
        <dbReference type="RuleBase" id="RU363038"/>
    </source>
</evidence>
<dbReference type="InterPro" id="IPR009080">
    <property type="entry name" value="tRNAsynth_Ia_anticodon-bd"/>
</dbReference>
<dbReference type="SMART" id="SM00836">
    <property type="entry name" value="DALR_1"/>
    <property type="match status" value="1"/>
</dbReference>
<evidence type="ECO:0000259" key="11">
    <source>
        <dbReference type="SMART" id="SM01016"/>
    </source>
</evidence>
<dbReference type="InterPro" id="IPR036695">
    <property type="entry name" value="Arg-tRNA-synth_N_sf"/>
</dbReference>
<dbReference type="Pfam" id="PF00750">
    <property type="entry name" value="tRNA-synt_1d"/>
    <property type="match status" value="1"/>
</dbReference>
<dbReference type="EMBL" id="CP017803">
    <property type="protein sequence ID" value="ATZ60424.1"/>
    <property type="molecule type" value="Genomic_DNA"/>
</dbReference>
<sequence length="575" mass="65390">MYFEIEKQAIDAISDALDKFEVDDTLENFQVEDEKNFRLEFPPNPDMGDLASTIAFSLAKKLRKVPNLIASEIVEKLEIPEIFEKVEAIGPYVNFFIDYSNFSKKLLEYVGKDYGQLPKADEKIILEHTSANPNGPLHIGHVRNSIFGDSLNRLLKVAGREVETQYYVNDMGRQIAIIVFGITELGLKIEDQEGDKIDHKIGRLYFKANQKLNEDESLVSHVDNLIERYEGGAEPELNKIFEEVVESCLLGIKETLHRININHDDFVWEGQFVRSGEVDDMIKYFDHEGFVSYGDVTYIDLTCFQIEKEFVLRRSDGTSLYSTRDLAYHRYKAAQGDVVLDILGSDHKLAAQQINVIFKEILREIPPEVIFYEFITLPSGSMSTRKGVFVSVDELVDEAVKRAADEIKSRNPDLTDEEIKPMAEDIGVGAIRFFIAKLSPEKHLTFKWDEALSFERGCASIQYAHARACKLLKKSGKDVSSLAVSDEWVPNENEKDLIRTIAKFPQVIEDCANKKRIHNITQYCQDLASAFNKFYKTEQVIGSDVEDTRLVLVDKSKTTLKNALDILGVPAPQKM</sequence>
<dbReference type="InterPro" id="IPR001278">
    <property type="entry name" value="Arg-tRNA-ligase"/>
</dbReference>
<dbReference type="InterPro" id="IPR005148">
    <property type="entry name" value="Arg-tRNA-synth_N"/>
</dbReference>
<keyword evidence="3 8" id="KW-0547">Nucleotide-binding</keyword>